<dbReference type="Proteomes" id="UP001497383">
    <property type="component" value="Chromosome 3"/>
</dbReference>
<dbReference type="InterPro" id="IPR020904">
    <property type="entry name" value="Sc_DH/Rdtase_CS"/>
</dbReference>
<dbReference type="PANTHER" id="PTHR43008:SF8">
    <property type="entry name" value="BENZIL REDUCTASE ((S)-BENZOIN FORMING) IRC24"/>
    <property type="match status" value="1"/>
</dbReference>
<dbReference type="SUPFAM" id="SSF51735">
    <property type="entry name" value="NAD(P)-binding Rossmann-fold domains"/>
    <property type="match status" value="1"/>
</dbReference>
<dbReference type="CDD" id="cd05367">
    <property type="entry name" value="SPR-like_SDR_c"/>
    <property type="match status" value="1"/>
</dbReference>
<reference evidence="4 5" key="1">
    <citation type="submission" date="2024-03" db="EMBL/GenBank/DDBJ databases">
        <authorList>
            <person name="Brejova B."/>
        </authorList>
    </citation>
    <scope>NUCLEOTIDE SEQUENCE [LARGE SCALE GENOMIC DNA]</scope>
    <source>
        <strain evidence="4 5">CBS 14171</strain>
    </source>
</reference>
<evidence type="ECO:0000313" key="4">
    <source>
        <dbReference type="EMBL" id="CAK9438374.1"/>
    </source>
</evidence>
<keyword evidence="2" id="KW-0521">NADP</keyword>
<dbReference type="RefSeq" id="XP_066829536.1">
    <property type="nucleotide sequence ID" value="XM_066972614.1"/>
</dbReference>
<dbReference type="PROSITE" id="PS00061">
    <property type="entry name" value="ADH_SHORT"/>
    <property type="match status" value="1"/>
</dbReference>
<dbReference type="EMBL" id="OZ022407">
    <property type="protein sequence ID" value="CAK9438374.1"/>
    <property type="molecule type" value="Genomic_DNA"/>
</dbReference>
<organism evidence="4 5">
    <name type="scientific">Lodderomyces beijingensis</name>
    <dbReference type="NCBI Taxonomy" id="1775926"/>
    <lineage>
        <taxon>Eukaryota</taxon>
        <taxon>Fungi</taxon>
        <taxon>Dikarya</taxon>
        <taxon>Ascomycota</taxon>
        <taxon>Saccharomycotina</taxon>
        <taxon>Pichiomycetes</taxon>
        <taxon>Debaryomycetaceae</taxon>
        <taxon>Candida/Lodderomyces clade</taxon>
        <taxon>Lodderomyces</taxon>
    </lineage>
</organism>
<gene>
    <name evidence="4" type="ORF">LODBEIA_P25980</name>
</gene>
<evidence type="ECO:0000256" key="3">
    <source>
        <dbReference type="ARBA" id="ARBA00023002"/>
    </source>
</evidence>
<dbReference type="PANTHER" id="PTHR43008">
    <property type="entry name" value="BENZIL REDUCTASE"/>
    <property type="match status" value="1"/>
</dbReference>
<dbReference type="Gene3D" id="3.40.50.720">
    <property type="entry name" value="NAD(P)-binding Rossmann-like Domain"/>
    <property type="match status" value="1"/>
</dbReference>
<accession>A0ABP0ZKG9</accession>
<keyword evidence="3" id="KW-0560">Oxidoreductase</keyword>
<dbReference type="PRINTS" id="PR00081">
    <property type="entry name" value="GDHRDH"/>
</dbReference>
<dbReference type="InterPro" id="IPR002347">
    <property type="entry name" value="SDR_fam"/>
</dbReference>
<sequence length="255" mass="27398">MSHVSIVTGASRGIGEAIVDILLQNKGSKVVAVARSKEALVALQTKYGKDRVEIVAGDVTASETSKQAVATAISKFGQLNSVIANAGVIDPVGKIEETAIEDWKKLYDINLFSVVQLIQHALPELQKTKGNVVAVSSGAATSAYSGWYAYGSSKAALNHLILSLATEEKNSGVQAISIAPGVVATDMQKEIREKHGVGMNPEVWQRFIDLHKNKQLVDADEPGAVLANLALKGWPEEVNGQFLRYNDEKLSSYRK</sequence>
<evidence type="ECO:0000256" key="2">
    <source>
        <dbReference type="ARBA" id="ARBA00022857"/>
    </source>
</evidence>
<proteinExistence type="inferred from homology"/>
<name>A0ABP0ZKG9_9ASCO</name>
<evidence type="ECO:0000313" key="5">
    <source>
        <dbReference type="Proteomes" id="UP001497383"/>
    </source>
</evidence>
<comment type="similarity">
    <text evidence="1">Belongs to the short-chain dehydrogenases/reductases (SDR) family.</text>
</comment>
<protein>
    <recommendedName>
        <fullName evidence="6">NAD(P)-binding protein</fullName>
    </recommendedName>
</protein>
<keyword evidence="5" id="KW-1185">Reference proteome</keyword>
<dbReference type="GeneID" id="92207794"/>
<evidence type="ECO:0000256" key="1">
    <source>
        <dbReference type="ARBA" id="ARBA00006484"/>
    </source>
</evidence>
<dbReference type="InterPro" id="IPR036291">
    <property type="entry name" value="NAD(P)-bd_dom_sf"/>
</dbReference>
<dbReference type="Pfam" id="PF00106">
    <property type="entry name" value="adh_short"/>
    <property type="match status" value="1"/>
</dbReference>
<evidence type="ECO:0008006" key="6">
    <source>
        <dbReference type="Google" id="ProtNLM"/>
    </source>
</evidence>